<gene>
    <name evidence="6" type="ORF">Sya03_37350</name>
</gene>
<feature type="transmembrane region" description="Helical" evidence="5">
    <location>
        <begin position="398"/>
        <end position="418"/>
    </location>
</feature>
<feature type="transmembrane region" description="Helical" evidence="5">
    <location>
        <begin position="187"/>
        <end position="206"/>
    </location>
</feature>
<sequence length="483" mass="49055">MTQISLARKSVGGISLWLFQVGASAPLTVLAGSVVATYAATGVVGVPLSFLVLAVALLPLTLSYVAMSRYVPHPAIFYGLSARGLGGAAGVASGAVALLSYNAIQWSLYGLFGYTVAGLTGLPWWVCAALAWVTVGVLGVLRVDINATFFAWALLAEIAVVVLLDLAAFGNPAGGSISAAPLAFDNLVVDGLGGVLALGIAAFVGYESGPAYAEEARSSRSVTAATFGALAFVGVFYALSSWALAVAVGPANVSAAANADPDLPMTVLKEHYGNPMVWIATLLLISSILAAMLSFHNGVARYVFGMAREQVLPVSLARIGSGVHGGAPTAGSLLQSAAAIVVVLLTVVLGVDPMAMFTWLATGAAIGVLVLLITTAVASFVFFARGGGAGESVLTRRIAPIVGGLLGLAVLGVTVFNLDSLLGVDPGSALPWILPVIIALAAVAGLVGGLVLRSRNREVYDGIGHGQPNPLATPEQRLAELEI</sequence>
<evidence type="ECO:0000313" key="7">
    <source>
        <dbReference type="Proteomes" id="UP000652013"/>
    </source>
</evidence>
<dbReference type="PANTHER" id="PTHR42770">
    <property type="entry name" value="AMINO ACID TRANSPORTER-RELATED"/>
    <property type="match status" value="1"/>
</dbReference>
<keyword evidence="3 5" id="KW-1133">Transmembrane helix</keyword>
<feature type="transmembrane region" description="Helical" evidence="5">
    <location>
        <begin position="357"/>
        <end position="386"/>
    </location>
</feature>
<evidence type="ECO:0000256" key="5">
    <source>
        <dbReference type="SAM" id="Phobius"/>
    </source>
</evidence>
<keyword evidence="2 5" id="KW-0812">Transmembrane</keyword>
<dbReference type="RefSeq" id="WP_203939621.1">
    <property type="nucleotide sequence ID" value="NZ_BAAAGJ010000005.1"/>
</dbReference>
<proteinExistence type="predicted"/>
<dbReference type="PIRSF" id="PIRSF006060">
    <property type="entry name" value="AA_transporter"/>
    <property type="match status" value="1"/>
</dbReference>
<protein>
    <submittedName>
        <fullName evidence="6">Amino acid permease</fullName>
    </submittedName>
</protein>
<feature type="transmembrane region" description="Helical" evidence="5">
    <location>
        <begin position="122"/>
        <end position="141"/>
    </location>
</feature>
<keyword evidence="7" id="KW-1185">Reference proteome</keyword>
<dbReference type="EMBL" id="BOOY01000027">
    <property type="protein sequence ID" value="GIJ04383.1"/>
    <property type="molecule type" value="Genomic_DNA"/>
</dbReference>
<evidence type="ECO:0000256" key="1">
    <source>
        <dbReference type="ARBA" id="ARBA00004141"/>
    </source>
</evidence>
<comment type="caution">
    <text evidence="6">The sequence shown here is derived from an EMBL/GenBank/DDBJ whole genome shotgun (WGS) entry which is preliminary data.</text>
</comment>
<feature type="transmembrane region" description="Helical" evidence="5">
    <location>
        <begin position="430"/>
        <end position="452"/>
    </location>
</feature>
<accession>A0A8J3Y9I4</accession>
<dbReference type="Proteomes" id="UP000652013">
    <property type="component" value="Unassembled WGS sequence"/>
</dbReference>
<keyword evidence="4 5" id="KW-0472">Membrane</keyword>
<dbReference type="Gene3D" id="1.20.1740.10">
    <property type="entry name" value="Amino acid/polyamine transporter I"/>
    <property type="match status" value="1"/>
</dbReference>
<comment type="subcellular location">
    <subcellularLocation>
        <location evidence="1">Membrane</location>
        <topology evidence="1">Multi-pass membrane protein</topology>
    </subcellularLocation>
</comment>
<dbReference type="GO" id="GO:0016020">
    <property type="term" value="C:membrane"/>
    <property type="evidence" value="ECO:0007669"/>
    <property type="project" value="UniProtKB-SubCell"/>
</dbReference>
<feature type="transmembrane region" description="Helical" evidence="5">
    <location>
        <begin position="227"/>
        <end position="255"/>
    </location>
</feature>
<evidence type="ECO:0000256" key="3">
    <source>
        <dbReference type="ARBA" id="ARBA00022989"/>
    </source>
</evidence>
<evidence type="ECO:0000256" key="4">
    <source>
        <dbReference type="ARBA" id="ARBA00023136"/>
    </source>
</evidence>
<evidence type="ECO:0000256" key="2">
    <source>
        <dbReference type="ARBA" id="ARBA00022692"/>
    </source>
</evidence>
<feature type="transmembrane region" description="Helical" evidence="5">
    <location>
        <begin position="275"/>
        <end position="295"/>
    </location>
</feature>
<organism evidence="6 7">
    <name type="scientific">Spirilliplanes yamanashiensis</name>
    <dbReference type="NCBI Taxonomy" id="42233"/>
    <lineage>
        <taxon>Bacteria</taxon>
        <taxon>Bacillati</taxon>
        <taxon>Actinomycetota</taxon>
        <taxon>Actinomycetes</taxon>
        <taxon>Micromonosporales</taxon>
        <taxon>Micromonosporaceae</taxon>
        <taxon>Spirilliplanes</taxon>
    </lineage>
</organism>
<feature type="transmembrane region" description="Helical" evidence="5">
    <location>
        <begin position="46"/>
        <end position="65"/>
    </location>
</feature>
<evidence type="ECO:0000313" key="6">
    <source>
        <dbReference type="EMBL" id="GIJ04383.1"/>
    </source>
</evidence>
<feature type="transmembrane region" description="Helical" evidence="5">
    <location>
        <begin position="333"/>
        <end position="351"/>
    </location>
</feature>
<dbReference type="AlphaFoldDB" id="A0A8J3Y9I4"/>
<reference evidence="6" key="1">
    <citation type="submission" date="2021-01" db="EMBL/GenBank/DDBJ databases">
        <title>Whole genome shotgun sequence of Spirilliplanes yamanashiensis NBRC 15828.</title>
        <authorList>
            <person name="Komaki H."/>
            <person name="Tamura T."/>
        </authorList>
    </citation>
    <scope>NUCLEOTIDE SEQUENCE</scope>
    <source>
        <strain evidence="6">NBRC 15828</strain>
    </source>
</reference>
<dbReference type="PANTHER" id="PTHR42770:SF16">
    <property type="entry name" value="AMINO ACID PERMEASE"/>
    <property type="match status" value="1"/>
</dbReference>
<feature type="transmembrane region" description="Helical" evidence="5">
    <location>
        <begin position="77"/>
        <end position="102"/>
    </location>
</feature>
<name>A0A8J3Y9I4_9ACTN</name>
<feature type="transmembrane region" description="Helical" evidence="5">
    <location>
        <begin position="16"/>
        <end position="40"/>
    </location>
</feature>
<feature type="transmembrane region" description="Helical" evidence="5">
    <location>
        <begin position="148"/>
        <end position="167"/>
    </location>
</feature>
<dbReference type="InterPro" id="IPR050367">
    <property type="entry name" value="APC_superfamily"/>
</dbReference>